<keyword evidence="6 11" id="KW-0418">Kinase</keyword>
<dbReference type="Proteomes" id="UP001232343">
    <property type="component" value="Unassembled WGS sequence"/>
</dbReference>
<dbReference type="InterPro" id="IPR004358">
    <property type="entry name" value="Sig_transdc_His_kin-like_C"/>
</dbReference>
<evidence type="ECO:0000256" key="2">
    <source>
        <dbReference type="ARBA" id="ARBA00012438"/>
    </source>
</evidence>
<comment type="caution">
    <text evidence="11">The sequence shown here is derived from an EMBL/GenBank/DDBJ whole genome shotgun (WGS) entry which is preliminary data.</text>
</comment>
<accession>A0ABU0D556</accession>
<keyword evidence="9" id="KW-0472">Membrane</keyword>
<dbReference type="PROSITE" id="PS50109">
    <property type="entry name" value="HIS_KIN"/>
    <property type="match status" value="1"/>
</dbReference>
<keyword evidence="9" id="KW-1133">Transmembrane helix</keyword>
<keyword evidence="12" id="KW-1185">Reference proteome</keyword>
<evidence type="ECO:0000256" key="1">
    <source>
        <dbReference type="ARBA" id="ARBA00000085"/>
    </source>
</evidence>
<sequence>MEITLHFFFNLSLIIIVLFFCMLWIGMSNKLQSFKNTAIAFSIVSIIVCFIFNYRLFEEFVIDLRIIPIMVGGLYAGIGPIVGLLTIILRGLYGFNIGYFATSIFIIVISLIFWRIFPWFLKLSARQRIIFFTGMTFIVSFFPPLFMDIYQKDNLGFDIYFAYLLLQPIGALIISITIEITCKTVKLHQHLVKAERLEVVEKMAAAISHEIRNPLTSAIGFVQLMQDETISKDKSDQYLSILKSELFSAEKVIRNFLTLSKPELPTVETLNVNSELQFVINKLQPAATRSLVSIQTKWTESVWIHGDRQSFHQCFINIIKNSIEAMENGGTVTVEVESTSTNIDIRVQDTGKGMTQEQIEHLGEPYYSTKGEMGTGLGVMVAFNIVRAMKGKINIKSEIGKGTSFEFSFPIEEQQREKASSYNN</sequence>
<evidence type="ECO:0000256" key="4">
    <source>
        <dbReference type="ARBA" id="ARBA00022679"/>
    </source>
</evidence>
<feature type="transmembrane region" description="Helical" evidence="9">
    <location>
        <begin position="129"/>
        <end position="147"/>
    </location>
</feature>
<dbReference type="Gene3D" id="1.10.287.130">
    <property type="match status" value="1"/>
</dbReference>
<keyword evidence="7" id="KW-0067">ATP-binding</keyword>
<dbReference type="RefSeq" id="WP_244683188.1">
    <property type="nucleotide sequence ID" value="NZ_JALIRM010000015.1"/>
</dbReference>
<dbReference type="PANTHER" id="PTHR43065:SF46">
    <property type="entry name" value="C4-DICARBOXYLATE TRANSPORT SENSOR PROTEIN DCTB"/>
    <property type="match status" value="1"/>
</dbReference>
<dbReference type="EMBL" id="JAUSUO010000005">
    <property type="protein sequence ID" value="MDQ0343498.1"/>
    <property type="molecule type" value="Genomic_DNA"/>
</dbReference>
<organism evidence="11 12">
    <name type="scientific">Lederbergia wuyishanensis</name>
    <dbReference type="NCBI Taxonomy" id="1347903"/>
    <lineage>
        <taxon>Bacteria</taxon>
        <taxon>Bacillati</taxon>
        <taxon>Bacillota</taxon>
        <taxon>Bacilli</taxon>
        <taxon>Bacillales</taxon>
        <taxon>Bacillaceae</taxon>
        <taxon>Lederbergia</taxon>
    </lineage>
</organism>
<feature type="transmembrane region" description="Helical" evidence="9">
    <location>
        <begin position="7"/>
        <end position="26"/>
    </location>
</feature>
<keyword evidence="9" id="KW-0812">Transmembrane</keyword>
<dbReference type="CDD" id="cd00082">
    <property type="entry name" value="HisKA"/>
    <property type="match status" value="1"/>
</dbReference>
<dbReference type="Gene3D" id="3.30.565.10">
    <property type="entry name" value="Histidine kinase-like ATPase, C-terminal domain"/>
    <property type="match status" value="1"/>
</dbReference>
<dbReference type="SUPFAM" id="SSF55874">
    <property type="entry name" value="ATPase domain of HSP90 chaperone/DNA topoisomerase II/histidine kinase"/>
    <property type="match status" value="1"/>
</dbReference>
<feature type="transmembrane region" description="Helical" evidence="9">
    <location>
        <begin position="69"/>
        <end position="91"/>
    </location>
</feature>
<evidence type="ECO:0000256" key="9">
    <source>
        <dbReference type="SAM" id="Phobius"/>
    </source>
</evidence>
<dbReference type="EC" id="2.7.13.3" evidence="2"/>
<keyword evidence="4 11" id="KW-0808">Transferase</keyword>
<keyword evidence="5" id="KW-0547">Nucleotide-binding</keyword>
<dbReference type="InterPro" id="IPR036890">
    <property type="entry name" value="HATPase_C_sf"/>
</dbReference>
<comment type="catalytic activity">
    <reaction evidence="1">
        <text>ATP + protein L-histidine = ADP + protein N-phospho-L-histidine.</text>
        <dbReference type="EC" id="2.7.13.3"/>
    </reaction>
</comment>
<name>A0ABU0D556_9BACI</name>
<protein>
    <recommendedName>
        <fullName evidence="2">histidine kinase</fullName>
        <ecNumber evidence="2">2.7.13.3</ecNumber>
    </recommendedName>
</protein>
<proteinExistence type="predicted"/>
<dbReference type="SMART" id="SM00387">
    <property type="entry name" value="HATPase_c"/>
    <property type="match status" value="1"/>
</dbReference>
<feature type="transmembrane region" description="Helical" evidence="9">
    <location>
        <begin position="38"/>
        <end position="57"/>
    </location>
</feature>
<evidence type="ECO:0000256" key="7">
    <source>
        <dbReference type="ARBA" id="ARBA00022840"/>
    </source>
</evidence>
<evidence type="ECO:0000256" key="3">
    <source>
        <dbReference type="ARBA" id="ARBA00022553"/>
    </source>
</evidence>
<dbReference type="SUPFAM" id="SSF47384">
    <property type="entry name" value="Homodimeric domain of signal transducing histidine kinase"/>
    <property type="match status" value="1"/>
</dbReference>
<dbReference type="Pfam" id="PF00512">
    <property type="entry name" value="HisKA"/>
    <property type="match status" value="1"/>
</dbReference>
<evidence type="ECO:0000313" key="11">
    <source>
        <dbReference type="EMBL" id="MDQ0343498.1"/>
    </source>
</evidence>
<evidence type="ECO:0000256" key="5">
    <source>
        <dbReference type="ARBA" id="ARBA00022741"/>
    </source>
</evidence>
<gene>
    <name evidence="11" type="ORF">J2S14_002313</name>
</gene>
<dbReference type="Pfam" id="PF02518">
    <property type="entry name" value="HATPase_c"/>
    <property type="match status" value="1"/>
</dbReference>
<keyword evidence="8" id="KW-0902">Two-component regulatory system</keyword>
<evidence type="ECO:0000313" key="12">
    <source>
        <dbReference type="Proteomes" id="UP001232343"/>
    </source>
</evidence>
<dbReference type="GO" id="GO:0004673">
    <property type="term" value="F:protein histidine kinase activity"/>
    <property type="evidence" value="ECO:0007669"/>
    <property type="project" value="UniProtKB-EC"/>
</dbReference>
<feature type="transmembrane region" description="Helical" evidence="9">
    <location>
        <begin position="159"/>
        <end position="178"/>
    </location>
</feature>
<dbReference type="InterPro" id="IPR005467">
    <property type="entry name" value="His_kinase_dom"/>
</dbReference>
<dbReference type="InterPro" id="IPR003661">
    <property type="entry name" value="HisK_dim/P_dom"/>
</dbReference>
<feature type="transmembrane region" description="Helical" evidence="9">
    <location>
        <begin position="97"/>
        <end position="117"/>
    </location>
</feature>
<dbReference type="PRINTS" id="PR00344">
    <property type="entry name" value="BCTRLSENSOR"/>
</dbReference>
<keyword evidence="3" id="KW-0597">Phosphoprotein</keyword>
<evidence type="ECO:0000256" key="6">
    <source>
        <dbReference type="ARBA" id="ARBA00022777"/>
    </source>
</evidence>
<dbReference type="InterPro" id="IPR036097">
    <property type="entry name" value="HisK_dim/P_sf"/>
</dbReference>
<feature type="domain" description="Histidine kinase" evidence="10">
    <location>
        <begin position="206"/>
        <end position="413"/>
    </location>
</feature>
<evidence type="ECO:0000256" key="8">
    <source>
        <dbReference type="ARBA" id="ARBA00023012"/>
    </source>
</evidence>
<dbReference type="InterPro" id="IPR003594">
    <property type="entry name" value="HATPase_dom"/>
</dbReference>
<reference evidence="11 12" key="1">
    <citation type="submission" date="2023-07" db="EMBL/GenBank/DDBJ databases">
        <title>Genomic Encyclopedia of Type Strains, Phase IV (KMG-IV): sequencing the most valuable type-strain genomes for metagenomic binning, comparative biology and taxonomic classification.</title>
        <authorList>
            <person name="Goeker M."/>
        </authorList>
    </citation>
    <scope>NUCLEOTIDE SEQUENCE [LARGE SCALE GENOMIC DNA]</scope>
    <source>
        <strain evidence="11 12">DSM 27848</strain>
    </source>
</reference>
<dbReference type="PANTHER" id="PTHR43065">
    <property type="entry name" value="SENSOR HISTIDINE KINASE"/>
    <property type="match status" value="1"/>
</dbReference>
<evidence type="ECO:0000259" key="10">
    <source>
        <dbReference type="PROSITE" id="PS50109"/>
    </source>
</evidence>
<dbReference type="SMART" id="SM00388">
    <property type="entry name" value="HisKA"/>
    <property type="match status" value="1"/>
</dbReference>